<feature type="domain" description="Major facilitator superfamily (MFS) profile" evidence="9">
    <location>
        <begin position="27"/>
        <end position="476"/>
    </location>
</feature>
<evidence type="ECO:0000256" key="2">
    <source>
        <dbReference type="ARBA" id="ARBA00008537"/>
    </source>
</evidence>
<keyword evidence="5 8" id="KW-0812">Transmembrane</keyword>
<feature type="transmembrane region" description="Helical" evidence="8">
    <location>
        <begin position="152"/>
        <end position="170"/>
    </location>
</feature>
<evidence type="ECO:0000256" key="5">
    <source>
        <dbReference type="ARBA" id="ARBA00022692"/>
    </source>
</evidence>
<dbReference type="AlphaFoldDB" id="A0A921IWA5"/>
<feature type="transmembrane region" description="Helical" evidence="8">
    <location>
        <begin position="419"/>
        <end position="439"/>
    </location>
</feature>
<dbReference type="RefSeq" id="WP_273189832.1">
    <property type="nucleotide sequence ID" value="NZ_DYUZ01000021.1"/>
</dbReference>
<feature type="transmembrane region" description="Helical" evidence="8">
    <location>
        <begin position="216"/>
        <end position="236"/>
    </location>
</feature>
<name>A0A921IWA5_9ACTN</name>
<comment type="caution">
    <text evidence="10">The sequence shown here is derived from an EMBL/GenBank/DDBJ whole genome shotgun (WGS) entry which is preliminary data.</text>
</comment>
<dbReference type="PANTHER" id="PTHR42718">
    <property type="entry name" value="MAJOR FACILITATOR SUPERFAMILY MULTIDRUG TRANSPORTER MFSC"/>
    <property type="match status" value="1"/>
</dbReference>
<keyword evidence="4" id="KW-1003">Cell membrane</keyword>
<dbReference type="InterPro" id="IPR004638">
    <property type="entry name" value="EmrB-like"/>
</dbReference>
<dbReference type="PROSITE" id="PS50850">
    <property type="entry name" value="MFS"/>
    <property type="match status" value="1"/>
</dbReference>
<evidence type="ECO:0000256" key="7">
    <source>
        <dbReference type="ARBA" id="ARBA00023136"/>
    </source>
</evidence>
<evidence type="ECO:0000256" key="1">
    <source>
        <dbReference type="ARBA" id="ARBA00004651"/>
    </source>
</evidence>
<dbReference type="PRINTS" id="PR01036">
    <property type="entry name" value="TCRTETB"/>
</dbReference>
<dbReference type="Gene3D" id="1.20.1250.20">
    <property type="entry name" value="MFS general substrate transporter like domains"/>
    <property type="match status" value="1"/>
</dbReference>
<accession>A0A921IWA5</accession>
<evidence type="ECO:0000256" key="3">
    <source>
        <dbReference type="ARBA" id="ARBA00022448"/>
    </source>
</evidence>
<dbReference type="Proteomes" id="UP000753256">
    <property type="component" value="Unassembled WGS sequence"/>
</dbReference>
<proteinExistence type="inferred from homology"/>
<comment type="similarity">
    <text evidence="2">Belongs to the major facilitator superfamily. EmrB family.</text>
</comment>
<feature type="transmembrane region" description="Helical" evidence="8">
    <location>
        <begin position="310"/>
        <end position="332"/>
    </location>
</feature>
<feature type="transmembrane region" description="Helical" evidence="8">
    <location>
        <begin position="28"/>
        <end position="45"/>
    </location>
</feature>
<evidence type="ECO:0000256" key="6">
    <source>
        <dbReference type="ARBA" id="ARBA00022989"/>
    </source>
</evidence>
<dbReference type="PANTHER" id="PTHR42718:SF9">
    <property type="entry name" value="MAJOR FACILITATOR SUPERFAMILY MULTIDRUG TRANSPORTER MFSC"/>
    <property type="match status" value="1"/>
</dbReference>
<dbReference type="InterPro" id="IPR036259">
    <property type="entry name" value="MFS_trans_sf"/>
</dbReference>
<dbReference type="Pfam" id="PF07690">
    <property type="entry name" value="MFS_1"/>
    <property type="match status" value="1"/>
</dbReference>
<evidence type="ECO:0000256" key="8">
    <source>
        <dbReference type="SAM" id="Phobius"/>
    </source>
</evidence>
<keyword evidence="6 8" id="KW-1133">Transmembrane helix</keyword>
<dbReference type="NCBIfam" id="TIGR00711">
    <property type="entry name" value="efflux_EmrB"/>
    <property type="match status" value="1"/>
</dbReference>
<keyword evidence="3" id="KW-0813">Transport</keyword>
<reference evidence="10" key="2">
    <citation type="submission" date="2021-09" db="EMBL/GenBank/DDBJ databases">
        <authorList>
            <person name="Gilroy R."/>
        </authorList>
    </citation>
    <scope>NUCLEOTIDE SEQUENCE</scope>
    <source>
        <strain evidence="10">ChiHjej13B12-9602</strain>
    </source>
</reference>
<dbReference type="GO" id="GO:0005886">
    <property type="term" value="C:plasma membrane"/>
    <property type="evidence" value="ECO:0007669"/>
    <property type="project" value="UniProtKB-SubCell"/>
</dbReference>
<feature type="transmembrane region" description="Helical" evidence="8">
    <location>
        <begin position="451"/>
        <end position="472"/>
    </location>
</feature>
<dbReference type="InterPro" id="IPR011701">
    <property type="entry name" value="MFS"/>
</dbReference>
<feature type="transmembrane region" description="Helical" evidence="8">
    <location>
        <begin position="121"/>
        <end position="140"/>
    </location>
</feature>
<dbReference type="InterPro" id="IPR020846">
    <property type="entry name" value="MFS_dom"/>
</dbReference>
<keyword evidence="7 8" id="KW-0472">Membrane</keyword>
<feature type="transmembrane region" description="Helical" evidence="8">
    <location>
        <begin position="283"/>
        <end position="304"/>
    </location>
</feature>
<dbReference type="Gene3D" id="1.20.1720.10">
    <property type="entry name" value="Multidrug resistance protein D"/>
    <property type="match status" value="1"/>
</dbReference>
<feature type="transmembrane region" description="Helical" evidence="8">
    <location>
        <begin position="344"/>
        <end position="370"/>
    </location>
</feature>
<protein>
    <submittedName>
        <fullName evidence="10">DHA2 family efflux MFS transporter permease subunit</fullName>
    </submittedName>
</protein>
<reference evidence="10" key="1">
    <citation type="journal article" date="2021" name="PeerJ">
        <title>Extensive microbial diversity within the chicken gut microbiome revealed by metagenomics and culture.</title>
        <authorList>
            <person name="Gilroy R."/>
            <person name="Ravi A."/>
            <person name="Getino M."/>
            <person name="Pursley I."/>
            <person name="Horton D.L."/>
            <person name="Alikhan N.F."/>
            <person name="Baker D."/>
            <person name="Gharbi K."/>
            <person name="Hall N."/>
            <person name="Watson M."/>
            <person name="Adriaenssens E.M."/>
            <person name="Foster-Nyarko E."/>
            <person name="Jarju S."/>
            <person name="Secka A."/>
            <person name="Antonio M."/>
            <person name="Oren A."/>
            <person name="Chaudhuri R.R."/>
            <person name="La Ragione R."/>
            <person name="Hildebrand F."/>
            <person name="Pallen M.J."/>
        </authorList>
    </citation>
    <scope>NUCLEOTIDE SEQUENCE</scope>
    <source>
        <strain evidence="10">ChiHjej13B12-9602</strain>
    </source>
</reference>
<dbReference type="GO" id="GO:0022857">
    <property type="term" value="F:transmembrane transporter activity"/>
    <property type="evidence" value="ECO:0007669"/>
    <property type="project" value="InterPro"/>
</dbReference>
<dbReference type="EMBL" id="DYUZ01000021">
    <property type="protein sequence ID" value="HJG37207.1"/>
    <property type="molecule type" value="Genomic_DNA"/>
</dbReference>
<gene>
    <name evidence="10" type="ORF">K8V70_05020</name>
</gene>
<evidence type="ECO:0000256" key="4">
    <source>
        <dbReference type="ARBA" id="ARBA00022475"/>
    </source>
</evidence>
<feature type="transmembrane region" description="Helical" evidence="8">
    <location>
        <begin position="376"/>
        <end position="398"/>
    </location>
</feature>
<evidence type="ECO:0000259" key="9">
    <source>
        <dbReference type="PROSITE" id="PS50850"/>
    </source>
</evidence>
<comment type="subcellular location">
    <subcellularLocation>
        <location evidence="1">Cell membrane</location>
        <topology evidence="1">Multi-pass membrane protein</topology>
    </subcellularLocation>
</comment>
<feature type="transmembrane region" description="Helical" evidence="8">
    <location>
        <begin position="182"/>
        <end position="204"/>
    </location>
</feature>
<dbReference type="SUPFAM" id="SSF103473">
    <property type="entry name" value="MFS general substrate transporter"/>
    <property type="match status" value="1"/>
</dbReference>
<feature type="transmembrane region" description="Helical" evidence="8">
    <location>
        <begin position="65"/>
        <end position="85"/>
    </location>
</feature>
<organism evidence="10 11">
    <name type="scientific">Enorma phocaeensis</name>
    <dbReference type="NCBI Taxonomy" id="1871019"/>
    <lineage>
        <taxon>Bacteria</taxon>
        <taxon>Bacillati</taxon>
        <taxon>Actinomycetota</taxon>
        <taxon>Coriobacteriia</taxon>
        <taxon>Coriobacteriales</taxon>
        <taxon>Coriobacteriaceae</taxon>
        <taxon>Enorma</taxon>
    </lineage>
</organism>
<sequence>MVERDAQRPARADGQTAVPFERRLDARLVASIVAAGSLSFSAVVFETAMNVALPALMEEFAVDTATIQWITSGYLLMLSVMIPTFPFLKARFPLRRLFVGAVLAFLIGTLLAAAAPAFPVLLLGRVVQGVGTGIAIPLMFSIVTDQVPHEQMGLMMGVASLITSFAPAVGPSYGGIVMEIAGWRMVFLCLVPVVVLSFIVGSLCVRQATPLGRPRFDVLGFVLVAIGFFSLIYGINLASREGLGLSVLLIFALCVAALAGFGVHGRRFDDALINLEVFAHPSFVLSVVVVAAVAFAILGFAYLVPNYAQLALGASASLSGTLLLPGCALVMISPIGGRILDRVGAAVPVAIGMVLMLASTALYTAFAASLTPMLMLAFYVLFGLGQGFGFSTTMTHGLMCLPERLRTDGNSLFNTMQQLGGSVGVSAVTAVVGAAQAGASDMTAATTVGGFWAFVLLFAVIVVAAASSIVAFRLKKMQRGA</sequence>
<feature type="transmembrane region" description="Helical" evidence="8">
    <location>
        <begin position="97"/>
        <end position="115"/>
    </location>
</feature>
<feature type="transmembrane region" description="Helical" evidence="8">
    <location>
        <begin position="242"/>
        <end position="263"/>
    </location>
</feature>
<evidence type="ECO:0000313" key="11">
    <source>
        <dbReference type="Proteomes" id="UP000753256"/>
    </source>
</evidence>
<evidence type="ECO:0000313" key="10">
    <source>
        <dbReference type="EMBL" id="HJG37207.1"/>
    </source>
</evidence>